<evidence type="ECO:0000313" key="3">
    <source>
        <dbReference type="EMBL" id="KNE98397.1"/>
    </source>
</evidence>
<evidence type="ECO:0000256" key="1">
    <source>
        <dbReference type="SAM" id="Coils"/>
    </source>
</evidence>
<sequence length="571" mass="62468">MDRQEPGDNVSFGITTQHSGDSGGWSQSFRVFQQANQSLGRPAWSDQGYAPFTGHSYTSAATPSTTAHPHPRPVIQTAPPATAHPHTGPITQTAPAATAPTGRLGGHKAVKSGTRGPNRTPAQIALDEEAAELKRRLKAQKADDRAAEARNWARIKSVAAEAKAKEVEAAATWAKWTEQSTIECAHYVRMIKDEHILDQSRPGFMAFGKFFLNFEDRQENYPLLVDFNNEALLRRYTVIMVNYRAVRDKLAILGKGGLFGCLVDVGLSEDLWLILHEMNQSNDAAKAHGFHEADDDYEDHADIAPLQPDVGSDTEAGSLQKHRRRTADSALTAKELALDPQTDEEDMAPPSQRTTVSRAAASAPAASATPASPSVSTSTARPASIPVGTVTPTPSNKSSSGRPPTTGGSVPRRQGKVKEVPKDTTKSDMMMAMVQKGNNEAARWAVDDRAERVRQEERRVDLAQELRRDTDHIDQLAQAKEEREMVGAQLALERDALALKTREADTRVLEREEDRKAERAKAVRVAKEREEDHKEEREAVKQARVAEAQAQQAFQAALFSMLTGRGPPPAL</sequence>
<feature type="compositionally biased region" description="Polar residues" evidence="2">
    <location>
        <begin position="12"/>
        <end position="28"/>
    </location>
</feature>
<feature type="region of interest" description="Disordered" evidence="2">
    <location>
        <begin position="1"/>
        <end position="28"/>
    </location>
</feature>
<comment type="caution">
    <text evidence="3">The sequence shown here is derived from an EMBL/GenBank/DDBJ whole genome shotgun (WGS) entry which is preliminary data.</text>
</comment>
<feature type="compositionally biased region" description="Low complexity" evidence="2">
    <location>
        <begin position="77"/>
        <end position="102"/>
    </location>
</feature>
<dbReference type="AlphaFoldDB" id="A0A0L0VGI1"/>
<dbReference type="EMBL" id="AJIL01000057">
    <property type="protein sequence ID" value="KNE98397.1"/>
    <property type="molecule type" value="Genomic_DNA"/>
</dbReference>
<feature type="coiled-coil region" evidence="1">
    <location>
        <begin position="123"/>
        <end position="150"/>
    </location>
</feature>
<feature type="region of interest" description="Disordered" evidence="2">
    <location>
        <begin position="302"/>
        <end position="426"/>
    </location>
</feature>
<organism evidence="3 4">
    <name type="scientific">Puccinia striiformis f. sp. tritici PST-78</name>
    <dbReference type="NCBI Taxonomy" id="1165861"/>
    <lineage>
        <taxon>Eukaryota</taxon>
        <taxon>Fungi</taxon>
        <taxon>Dikarya</taxon>
        <taxon>Basidiomycota</taxon>
        <taxon>Pucciniomycotina</taxon>
        <taxon>Pucciniomycetes</taxon>
        <taxon>Pucciniales</taxon>
        <taxon>Pucciniaceae</taxon>
        <taxon>Puccinia</taxon>
    </lineage>
</organism>
<dbReference type="Proteomes" id="UP000054564">
    <property type="component" value="Unassembled WGS sequence"/>
</dbReference>
<name>A0A0L0VGI1_9BASI</name>
<keyword evidence="4" id="KW-1185">Reference proteome</keyword>
<feature type="compositionally biased region" description="Low complexity" evidence="2">
    <location>
        <begin position="354"/>
        <end position="384"/>
    </location>
</feature>
<feature type="compositionally biased region" description="Low complexity" evidence="2">
    <location>
        <begin position="398"/>
        <end position="412"/>
    </location>
</feature>
<accession>A0A0L0VGI1</accession>
<reference evidence="4" key="1">
    <citation type="submission" date="2014-03" db="EMBL/GenBank/DDBJ databases">
        <title>The Genome Sequence of Puccinia striiformis f. sp. tritici PST-78.</title>
        <authorList>
            <consortium name="The Broad Institute Genome Sequencing Platform"/>
            <person name="Cuomo C."/>
            <person name="Hulbert S."/>
            <person name="Chen X."/>
            <person name="Walker B."/>
            <person name="Young S.K."/>
            <person name="Zeng Q."/>
            <person name="Gargeya S."/>
            <person name="Fitzgerald M."/>
            <person name="Haas B."/>
            <person name="Abouelleil A."/>
            <person name="Alvarado L."/>
            <person name="Arachchi H.M."/>
            <person name="Berlin A.M."/>
            <person name="Chapman S.B."/>
            <person name="Goldberg J."/>
            <person name="Griggs A."/>
            <person name="Gujja S."/>
            <person name="Hansen M."/>
            <person name="Howarth C."/>
            <person name="Imamovic A."/>
            <person name="Larimer J."/>
            <person name="McCowan C."/>
            <person name="Montmayeur A."/>
            <person name="Murphy C."/>
            <person name="Neiman D."/>
            <person name="Pearson M."/>
            <person name="Priest M."/>
            <person name="Roberts A."/>
            <person name="Saif S."/>
            <person name="Shea T."/>
            <person name="Sisk P."/>
            <person name="Sykes S."/>
            <person name="Wortman J."/>
            <person name="Nusbaum C."/>
            <person name="Birren B."/>
        </authorList>
    </citation>
    <scope>NUCLEOTIDE SEQUENCE [LARGE SCALE GENOMIC DNA]</scope>
    <source>
        <strain evidence="4">race PST-78</strain>
    </source>
</reference>
<feature type="region of interest" description="Disordered" evidence="2">
    <location>
        <begin position="507"/>
        <end position="539"/>
    </location>
</feature>
<feature type="compositionally biased region" description="Low complexity" evidence="2">
    <location>
        <begin position="55"/>
        <end position="68"/>
    </location>
</feature>
<keyword evidence="1" id="KW-0175">Coiled coil</keyword>
<protein>
    <submittedName>
        <fullName evidence="3">Uncharacterized protein</fullName>
    </submittedName>
</protein>
<dbReference type="STRING" id="1165861.A0A0L0VGI1"/>
<feature type="compositionally biased region" description="Basic and acidic residues" evidence="2">
    <location>
        <begin position="416"/>
        <end position="426"/>
    </location>
</feature>
<evidence type="ECO:0000256" key="2">
    <source>
        <dbReference type="SAM" id="MobiDB-lite"/>
    </source>
</evidence>
<feature type="region of interest" description="Disordered" evidence="2">
    <location>
        <begin position="55"/>
        <end position="122"/>
    </location>
</feature>
<evidence type="ECO:0000313" key="4">
    <source>
        <dbReference type="Proteomes" id="UP000054564"/>
    </source>
</evidence>
<proteinExistence type="predicted"/>
<gene>
    <name evidence="3" type="ORF">PSTG_08316</name>
</gene>